<organism evidence="2 4">
    <name type="scientific">Mesotoga infera</name>
    <dbReference type="NCBI Taxonomy" id="1236046"/>
    <lineage>
        <taxon>Bacteria</taxon>
        <taxon>Thermotogati</taxon>
        <taxon>Thermotogota</taxon>
        <taxon>Thermotogae</taxon>
        <taxon>Kosmotogales</taxon>
        <taxon>Kosmotogaceae</taxon>
        <taxon>Mesotoga</taxon>
    </lineage>
</organism>
<gene>
    <name evidence="2" type="ORF">XD86_0992</name>
    <name evidence="3" type="ORF">XE02_1361</name>
</gene>
<reference evidence="4 5" key="2">
    <citation type="journal article" date="2015" name="MBio">
        <title>Genome-Resolved Metagenomic Analysis Reveals Roles for Candidate Phyla and Other Microbial Community Members in Biogeochemical Transformations in Oil Reservoirs.</title>
        <authorList>
            <person name="Hu P."/>
            <person name="Tom L."/>
            <person name="Singh A."/>
            <person name="Thomas B.C."/>
            <person name="Baker B.J."/>
            <person name="Piceno Y.M."/>
            <person name="Andersen G.L."/>
            <person name="Banfield J.F."/>
        </authorList>
    </citation>
    <scope>NUCLEOTIDE SEQUENCE [LARGE SCALE GENOMIC DNA]</scope>
</reference>
<dbReference type="Proteomes" id="UP000054260">
    <property type="component" value="Unassembled WGS sequence"/>
</dbReference>
<dbReference type="AlphaFoldDB" id="A0A101GYA4"/>
<reference evidence="2" key="1">
    <citation type="journal article" date="2015" name="MBio">
        <title>Genome-resolved metagenomic analysis reveals roles for candidate phyla and other microbial community members in biogeochemical transformations in oil reservoirs.</title>
        <authorList>
            <person name="Hu P."/>
            <person name="Tom L."/>
            <person name="Singh A."/>
            <person name="Thomas B.C."/>
            <person name="Baker B.J."/>
            <person name="Piceno Y.M."/>
            <person name="Andersen G.L."/>
            <person name="Banfield J.F."/>
        </authorList>
    </citation>
    <scope>NUCLEOTIDE SEQUENCE [LARGE SCALE GENOMIC DNA]</scope>
    <source>
        <strain evidence="2">46_47</strain>
        <strain evidence="3">46_70</strain>
    </source>
</reference>
<sequence>MGSFYPLVALSNYWDPVDYPASWPGNPSPPLATFEFSSLSDLSNYYPAEYWSVSGGVLIAAGSGERVALLNGSEGWTDYSLKTNARIIDGMNEGDSGYKLFFRVTGNINTRNGYVFEIDSDYSNRFILRKVINGIESAPLINSVTSIGFDWSQWQEISVSAVEKTLLMYVNGIEVLRYIDNDNPFLNGGIGLGSKNLTQVGFDFVRVYNASADLREWKPYTYQGEVVYDASGNSDQSSGGSVSPSHVDIVSSPSLPSVMVYFDSGVMMFRMVLGGNPLSLTGRGTPYTSSTWVVLIDLDGDGFRDFAVELDGTDSGVSPDDIKVFYSTVKDQFMYDSDLIWKQDSARHLYNPTNSDGEPERPASWDHDPSPSVWDFSRTRVTEYSDPSAGKVYILDIQVPLSALDAIAVGGPKLTSSSVFQLAFTTSA</sequence>
<evidence type="ECO:0000313" key="5">
    <source>
        <dbReference type="Proteomes" id="UP000055014"/>
    </source>
</evidence>
<protein>
    <recommendedName>
        <fullName evidence="1">3-keto-alpha-glucoside-1,2-lyase/3-keto-2-hydroxy-glucal hydratase domain-containing protein</fullName>
    </recommendedName>
</protein>
<comment type="caution">
    <text evidence="2">The sequence shown here is derived from an EMBL/GenBank/DDBJ whole genome shotgun (WGS) entry which is preliminary data.</text>
</comment>
<dbReference type="Gene3D" id="2.60.120.560">
    <property type="entry name" value="Exo-inulinase, domain 1"/>
    <property type="match status" value="1"/>
</dbReference>
<evidence type="ECO:0000313" key="4">
    <source>
        <dbReference type="Proteomes" id="UP000054260"/>
    </source>
</evidence>
<dbReference type="Pfam" id="PF06439">
    <property type="entry name" value="3keto-disac_hyd"/>
    <property type="match status" value="1"/>
</dbReference>
<dbReference type="Proteomes" id="UP000055014">
    <property type="component" value="Unassembled WGS sequence"/>
</dbReference>
<dbReference type="GO" id="GO:0016787">
    <property type="term" value="F:hydrolase activity"/>
    <property type="evidence" value="ECO:0007669"/>
    <property type="project" value="InterPro"/>
</dbReference>
<feature type="domain" description="3-keto-alpha-glucoside-1,2-lyase/3-keto-2-hydroxy-glucal hydratase" evidence="1">
    <location>
        <begin position="42"/>
        <end position="202"/>
    </location>
</feature>
<evidence type="ECO:0000259" key="1">
    <source>
        <dbReference type="Pfam" id="PF06439"/>
    </source>
</evidence>
<dbReference type="EMBL" id="LGGW01000161">
    <property type="protein sequence ID" value="KUK86530.1"/>
    <property type="molecule type" value="Genomic_DNA"/>
</dbReference>
<dbReference type="InterPro" id="IPR010496">
    <property type="entry name" value="AL/BT2_dom"/>
</dbReference>
<name>A0A101GYA4_9BACT</name>
<feature type="non-terminal residue" evidence="2">
    <location>
        <position position="428"/>
    </location>
</feature>
<proteinExistence type="predicted"/>
<evidence type="ECO:0000313" key="2">
    <source>
        <dbReference type="EMBL" id="KUK66916.1"/>
    </source>
</evidence>
<evidence type="ECO:0000313" key="3">
    <source>
        <dbReference type="EMBL" id="KUK86530.1"/>
    </source>
</evidence>
<dbReference type="EMBL" id="LGGH01000152">
    <property type="protein sequence ID" value="KUK66916.1"/>
    <property type="molecule type" value="Genomic_DNA"/>
</dbReference>
<accession>A0A101GYA4</accession>